<feature type="transmembrane region" description="Helical" evidence="10">
    <location>
        <begin position="32"/>
        <end position="48"/>
    </location>
</feature>
<feature type="transmembrane region" description="Helical" evidence="10">
    <location>
        <begin position="175"/>
        <end position="196"/>
    </location>
</feature>
<evidence type="ECO:0000256" key="2">
    <source>
        <dbReference type="ARBA" id="ARBA00022475"/>
    </source>
</evidence>
<feature type="transmembrane region" description="Helical" evidence="10">
    <location>
        <begin position="60"/>
        <end position="81"/>
    </location>
</feature>
<evidence type="ECO:0000256" key="7">
    <source>
        <dbReference type="ARBA" id="ARBA00023136"/>
    </source>
</evidence>
<reference evidence="11" key="1">
    <citation type="submission" date="2022-08" db="UniProtKB">
        <authorList>
            <consortium name="EnsemblMetazoa"/>
        </authorList>
    </citation>
    <scope>IDENTIFICATION</scope>
</reference>
<evidence type="ECO:0000313" key="11">
    <source>
        <dbReference type="EnsemblMetazoa" id="ACOM032932-PA.1"/>
    </source>
</evidence>
<evidence type="ECO:0000256" key="6">
    <source>
        <dbReference type="ARBA" id="ARBA00022989"/>
    </source>
</evidence>
<dbReference type="PANTHER" id="PTHR21137:SF35">
    <property type="entry name" value="ODORANT RECEPTOR 19A-RELATED"/>
    <property type="match status" value="1"/>
</dbReference>
<dbReference type="InterPro" id="IPR004117">
    <property type="entry name" value="7tm6_olfct_rcpt"/>
</dbReference>
<dbReference type="AlphaFoldDB" id="A0A8W7PJS4"/>
<evidence type="ECO:0000256" key="4">
    <source>
        <dbReference type="ARBA" id="ARBA00022692"/>
    </source>
</evidence>
<keyword evidence="9" id="KW-0807">Transducer</keyword>
<evidence type="ECO:0000256" key="3">
    <source>
        <dbReference type="ARBA" id="ARBA00022606"/>
    </source>
</evidence>
<keyword evidence="4 10" id="KW-0812">Transmembrane</keyword>
<dbReference type="GO" id="GO:0007165">
    <property type="term" value="P:signal transduction"/>
    <property type="evidence" value="ECO:0007669"/>
    <property type="project" value="UniProtKB-KW"/>
</dbReference>
<keyword evidence="7 10" id="KW-0472">Membrane</keyword>
<evidence type="ECO:0008006" key="12">
    <source>
        <dbReference type="Google" id="ProtNLM"/>
    </source>
</evidence>
<protein>
    <recommendedName>
        <fullName evidence="12">Odorant receptor</fullName>
    </recommendedName>
</protein>
<dbReference type="EnsemblMetazoa" id="ACOM032932-RA">
    <property type="protein sequence ID" value="ACOM032932-PA.1"/>
    <property type="gene ID" value="ACOM032932"/>
</dbReference>
<dbReference type="VEuPathDB" id="VectorBase:ACON2_039109"/>
<comment type="subcellular location">
    <subcellularLocation>
        <location evidence="1">Cell membrane</location>
        <topology evidence="1">Multi-pass membrane protein</topology>
    </subcellularLocation>
</comment>
<keyword evidence="8" id="KW-0675">Receptor</keyword>
<evidence type="ECO:0000256" key="10">
    <source>
        <dbReference type="SAM" id="Phobius"/>
    </source>
</evidence>
<proteinExistence type="predicted"/>
<dbReference type="GO" id="GO:0005549">
    <property type="term" value="F:odorant binding"/>
    <property type="evidence" value="ECO:0007669"/>
    <property type="project" value="InterPro"/>
</dbReference>
<accession>A0A8W7PJS4</accession>
<dbReference type="Pfam" id="PF02949">
    <property type="entry name" value="7tm_6"/>
    <property type="match status" value="1"/>
</dbReference>
<evidence type="ECO:0000256" key="8">
    <source>
        <dbReference type="ARBA" id="ARBA00023170"/>
    </source>
</evidence>
<evidence type="ECO:0000256" key="5">
    <source>
        <dbReference type="ARBA" id="ARBA00022725"/>
    </source>
</evidence>
<dbReference type="GO" id="GO:0005886">
    <property type="term" value="C:plasma membrane"/>
    <property type="evidence" value="ECO:0007669"/>
    <property type="project" value="UniProtKB-SubCell"/>
</dbReference>
<evidence type="ECO:0000256" key="9">
    <source>
        <dbReference type="ARBA" id="ARBA00023224"/>
    </source>
</evidence>
<keyword evidence="3" id="KW-0716">Sensory transduction</keyword>
<keyword evidence="6 10" id="KW-1133">Transmembrane helix</keyword>
<name>A0A8W7PJS4_ANOCL</name>
<keyword evidence="2" id="KW-1003">Cell membrane</keyword>
<dbReference type="PANTHER" id="PTHR21137">
    <property type="entry name" value="ODORANT RECEPTOR"/>
    <property type="match status" value="1"/>
</dbReference>
<evidence type="ECO:0000256" key="1">
    <source>
        <dbReference type="ARBA" id="ARBA00004651"/>
    </source>
</evidence>
<dbReference type="VEuPathDB" id="VectorBase:ACON2_034438"/>
<organism evidence="11">
    <name type="scientific">Anopheles coluzzii</name>
    <name type="common">African malaria mosquito</name>
    <dbReference type="NCBI Taxonomy" id="1518534"/>
    <lineage>
        <taxon>Eukaryota</taxon>
        <taxon>Metazoa</taxon>
        <taxon>Ecdysozoa</taxon>
        <taxon>Arthropoda</taxon>
        <taxon>Hexapoda</taxon>
        <taxon>Insecta</taxon>
        <taxon>Pterygota</taxon>
        <taxon>Neoptera</taxon>
        <taxon>Endopterygota</taxon>
        <taxon>Diptera</taxon>
        <taxon>Nematocera</taxon>
        <taxon>Culicoidea</taxon>
        <taxon>Culicidae</taxon>
        <taxon>Anophelinae</taxon>
        <taxon>Anopheles</taxon>
    </lineage>
</organism>
<keyword evidence="5" id="KW-0552">Olfaction</keyword>
<feature type="transmembrane region" description="Helical" evidence="10">
    <location>
        <begin position="101"/>
        <end position="127"/>
    </location>
</feature>
<sequence length="306" mass="35291">MLFQALPNDRAVLPLLLYIQERLGLWGESYRARYLFVVVAFSITVCIPKLTTTYTNLETFICSMAELVFIGNVFGGAMLLWTEYDSFRQFIEQVNSLTKHFIVPVMFVTACTVHMKVLTIASSVRYAEMLLHIVMLKVDSLPKQKSIREELHDIIKVHQRTLDCIVLLVKALRPVLLLQLVFCVLIWCLMMLYFTITAVELSESVYACGWPAMDRDIQQRLRMVLHRTQSPVGIQAGQFCFVDMELFQKLPNDRAVLPLLLYIQERLGFWGDRTTRVRYPVAFVAFWITVAIPKLATAYSDVESFI</sequence>
<dbReference type="GO" id="GO:0004984">
    <property type="term" value="F:olfactory receptor activity"/>
    <property type="evidence" value="ECO:0007669"/>
    <property type="project" value="InterPro"/>
</dbReference>
<dbReference type="Proteomes" id="UP000075882">
    <property type="component" value="Unassembled WGS sequence"/>
</dbReference>